<protein>
    <submittedName>
        <fullName evidence="2">CGGC domain-containing protein</fullName>
    </submittedName>
</protein>
<dbReference type="AlphaFoldDB" id="A0A429GH23"/>
<dbReference type="Proteomes" id="UP000277582">
    <property type="component" value="Unassembled WGS sequence"/>
</dbReference>
<reference evidence="3 5" key="2">
    <citation type="journal article" date="2019" name="Nat. Microbiol.">
        <title>Wide diversity of methane and short-chain alkane metabolisms in uncultured archaea.</title>
        <authorList>
            <person name="Borrel G."/>
            <person name="Adam P.S."/>
            <person name="McKay L.J."/>
            <person name="Chen L.X."/>
            <person name="Sierra-Garcia I.N."/>
            <person name="Sieber C.M."/>
            <person name="Letourneur Q."/>
            <person name="Ghozlane A."/>
            <person name="Andersen G.L."/>
            <person name="Li W.J."/>
            <person name="Hallam S.J."/>
            <person name="Muyzer G."/>
            <person name="de Oliveira V.M."/>
            <person name="Inskeep W.P."/>
            <person name="Banfield J.F."/>
            <person name="Gribaldo S."/>
        </authorList>
    </citation>
    <scope>NUCLEOTIDE SEQUENCE [LARGE SCALE GENOMIC DNA]</scope>
    <source>
        <strain evidence="3">NM4</strain>
    </source>
</reference>
<dbReference type="RefSeq" id="WP_125672103.1">
    <property type="nucleotide sequence ID" value="NZ_RCOS01000129.1"/>
</dbReference>
<keyword evidence="4" id="KW-1185">Reference proteome</keyword>
<dbReference type="Proteomes" id="UP000316217">
    <property type="component" value="Unassembled WGS sequence"/>
</dbReference>
<dbReference type="EMBL" id="RXII01000083">
    <property type="protein sequence ID" value="RZN60876.1"/>
    <property type="molecule type" value="Genomic_DNA"/>
</dbReference>
<dbReference type="SMART" id="SM01078">
    <property type="entry name" value="CGGC"/>
    <property type="match status" value="1"/>
</dbReference>
<evidence type="ECO:0000259" key="1">
    <source>
        <dbReference type="SMART" id="SM01078"/>
    </source>
</evidence>
<dbReference type="OrthoDB" id="63175at2157"/>
<evidence type="ECO:0000313" key="2">
    <source>
        <dbReference type="EMBL" id="RSN73114.1"/>
    </source>
</evidence>
<comment type="caution">
    <text evidence="2">The sequence shown here is derived from an EMBL/GenBank/DDBJ whole genome shotgun (WGS) entry which is preliminary data.</text>
</comment>
<organism evidence="2 4">
    <name type="scientific">Candidatus Methanodesulfokora washburnensis</name>
    <dbReference type="NCBI Taxonomy" id="2478471"/>
    <lineage>
        <taxon>Archaea</taxon>
        <taxon>Thermoproteota</taxon>
        <taxon>Candidatus Korarchaeia</taxon>
        <taxon>Candidatus Korarchaeia incertae sedis</taxon>
        <taxon>Candidatus Methanodesulfokora</taxon>
    </lineage>
</organism>
<evidence type="ECO:0000313" key="4">
    <source>
        <dbReference type="Proteomes" id="UP000277582"/>
    </source>
</evidence>
<proteinExistence type="predicted"/>
<dbReference type="InterPro" id="IPR014925">
    <property type="entry name" value="CGGC_dom"/>
</dbReference>
<sequence>MNIGIVACEKMMDRICLGCLKCLNSAKEGLGMFSDYEKADVLFITSCGDCPGFIVNKVGLMLREAKNYGAEIDVIHIGTCIISATKIGKCPINVDETKAKLEEKFKKKVVLGTHPYPP</sequence>
<gene>
    <name evidence="2" type="ORF">D6D85_11515</name>
    <name evidence="3" type="ORF">EF810_05345</name>
</gene>
<accession>A0A429GH23</accession>
<feature type="domain" description="CGGC" evidence="1">
    <location>
        <begin position="2"/>
        <end position="114"/>
    </location>
</feature>
<dbReference type="Pfam" id="PF08821">
    <property type="entry name" value="CGGC"/>
    <property type="match status" value="1"/>
</dbReference>
<evidence type="ECO:0000313" key="5">
    <source>
        <dbReference type="Proteomes" id="UP000316217"/>
    </source>
</evidence>
<reference evidence="2 4" key="1">
    <citation type="submission" date="2018-10" db="EMBL/GenBank/DDBJ databases">
        <title>Co-occurring genomic capacity for anaerobic methane metabolism and dissimilatory sulfite reduction discovered in the Korarchaeota.</title>
        <authorList>
            <person name="Mckay L.J."/>
            <person name="Dlakic M."/>
            <person name="Fields M.W."/>
            <person name="Delmont T.O."/>
            <person name="Eren A.M."/>
            <person name="Jay Z.J."/>
            <person name="Klingelsmith K.B."/>
            <person name="Rusch D.B."/>
            <person name="Inskeep W.P."/>
        </authorList>
    </citation>
    <scope>NUCLEOTIDE SEQUENCE [LARGE SCALE GENOMIC DNA]</scope>
    <source>
        <strain evidence="2 4">MDKW</strain>
    </source>
</reference>
<evidence type="ECO:0000313" key="3">
    <source>
        <dbReference type="EMBL" id="RZN60876.1"/>
    </source>
</evidence>
<dbReference type="EMBL" id="RCOS01000129">
    <property type="protein sequence ID" value="RSN73114.1"/>
    <property type="molecule type" value="Genomic_DNA"/>
</dbReference>
<name>A0A429GH23_9CREN</name>